<sequence>MKPRILTLFCFFFCTILLIPNEAQAEPNLEQMIRSTPEGGVIQLKEGIYEGNWTVDRPLTIQGTGKVVLRSCTGQPVLSIGSHHVTLKNVEIIQCGADDETVAVSVKGDHHQFDQLHIQSSGYGFKLDEASQNMITNVTIVGTNQDQPQNGIDLWYSDHNVIQHSKITGVLDGVYVEYSHQNQISYNKVEKSRYGYHLMFSDGTKLMKNVSQHNVTGAMVMETHQTDILDNELSENQAHVNSQGLFFYKATDTRVQGNRIANNRVGIFIDHSSQNLFKHNQILANYIGFQANQAKENQFFNNDFIANVNQAQAVESVQNQIANNYWEQPLRLDWTGDGASDIPYHADPYFLSLSYQYPAFQLFFQAPGMVLLEKILKSPPSMLLVDEHPALGPIHQQGNLSSQSANWVWLLGMVMLLISSIVFYLGRNQR</sequence>
<feature type="chain" id="PRO_5020698966" evidence="2">
    <location>
        <begin position="26"/>
        <end position="430"/>
    </location>
</feature>
<protein>
    <submittedName>
        <fullName evidence="4">Nitrous oxidase accessory protein</fullName>
    </submittedName>
</protein>
<keyword evidence="1" id="KW-0472">Membrane</keyword>
<evidence type="ECO:0000313" key="4">
    <source>
        <dbReference type="EMBL" id="TCS93608.1"/>
    </source>
</evidence>
<keyword evidence="1" id="KW-1133">Transmembrane helix</keyword>
<dbReference type="Gene3D" id="2.160.20.10">
    <property type="entry name" value="Single-stranded right-handed beta-helix, Pectin lyase-like"/>
    <property type="match status" value="1"/>
</dbReference>
<dbReference type="OrthoDB" id="159063at2"/>
<accession>A0A4R3L3U7</accession>
<dbReference type="InterPro" id="IPR012334">
    <property type="entry name" value="Pectin_lyas_fold"/>
</dbReference>
<dbReference type="InterPro" id="IPR006626">
    <property type="entry name" value="PbH1"/>
</dbReference>
<dbReference type="RefSeq" id="WP_131925466.1">
    <property type="nucleotide sequence ID" value="NZ_SMAG01000006.1"/>
</dbReference>
<comment type="caution">
    <text evidence="4">The sequence shown here is derived from an EMBL/GenBank/DDBJ whole genome shotgun (WGS) entry which is preliminary data.</text>
</comment>
<dbReference type="SMART" id="SM00710">
    <property type="entry name" value="PbH1"/>
    <property type="match status" value="6"/>
</dbReference>
<dbReference type="InterPro" id="IPR011050">
    <property type="entry name" value="Pectin_lyase_fold/virulence"/>
</dbReference>
<feature type="signal peptide" evidence="2">
    <location>
        <begin position="1"/>
        <end position="25"/>
    </location>
</feature>
<dbReference type="InterPro" id="IPR007742">
    <property type="entry name" value="NosD_dom"/>
</dbReference>
<gene>
    <name evidence="4" type="ORF">EDD58_10641</name>
</gene>
<dbReference type="SUPFAM" id="SSF51126">
    <property type="entry name" value="Pectin lyase-like"/>
    <property type="match status" value="1"/>
</dbReference>
<dbReference type="Pfam" id="PF05048">
    <property type="entry name" value="NosD"/>
    <property type="match status" value="1"/>
</dbReference>
<dbReference type="EMBL" id="SMAG01000006">
    <property type="protein sequence ID" value="TCS93608.1"/>
    <property type="molecule type" value="Genomic_DNA"/>
</dbReference>
<organism evidence="4 5">
    <name type="scientific">Hazenella coriacea</name>
    <dbReference type="NCBI Taxonomy" id="1179467"/>
    <lineage>
        <taxon>Bacteria</taxon>
        <taxon>Bacillati</taxon>
        <taxon>Bacillota</taxon>
        <taxon>Bacilli</taxon>
        <taxon>Bacillales</taxon>
        <taxon>Thermoactinomycetaceae</taxon>
        <taxon>Hazenella</taxon>
    </lineage>
</organism>
<reference evidence="4 5" key="1">
    <citation type="submission" date="2019-03" db="EMBL/GenBank/DDBJ databases">
        <title>Genomic Encyclopedia of Type Strains, Phase IV (KMG-IV): sequencing the most valuable type-strain genomes for metagenomic binning, comparative biology and taxonomic classification.</title>
        <authorList>
            <person name="Goeker M."/>
        </authorList>
    </citation>
    <scope>NUCLEOTIDE SEQUENCE [LARGE SCALE GENOMIC DNA]</scope>
    <source>
        <strain evidence="4 5">DSM 45707</strain>
    </source>
</reference>
<evidence type="ECO:0000259" key="3">
    <source>
        <dbReference type="Pfam" id="PF05048"/>
    </source>
</evidence>
<keyword evidence="5" id="KW-1185">Reference proteome</keyword>
<proteinExistence type="predicted"/>
<evidence type="ECO:0000313" key="5">
    <source>
        <dbReference type="Proteomes" id="UP000294937"/>
    </source>
</evidence>
<dbReference type="InterPro" id="IPR022441">
    <property type="entry name" value="Para_beta_helix_rpt-2"/>
</dbReference>
<name>A0A4R3L3U7_9BACL</name>
<evidence type="ECO:0000256" key="2">
    <source>
        <dbReference type="SAM" id="SignalP"/>
    </source>
</evidence>
<feature type="domain" description="Periplasmic copper-binding protein NosD beta helix" evidence="3">
    <location>
        <begin position="132"/>
        <end position="329"/>
    </location>
</feature>
<evidence type="ECO:0000256" key="1">
    <source>
        <dbReference type="SAM" id="Phobius"/>
    </source>
</evidence>
<keyword evidence="1" id="KW-0812">Transmembrane</keyword>
<keyword evidence="2" id="KW-0732">Signal</keyword>
<dbReference type="NCBIfam" id="TIGR03804">
    <property type="entry name" value="para_beta_helix"/>
    <property type="match status" value="1"/>
</dbReference>
<feature type="transmembrane region" description="Helical" evidence="1">
    <location>
        <begin position="407"/>
        <end position="426"/>
    </location>
</feature>
<dbReference type="AlphaFoldDB" id="A0A4R3L3U7"/>
<dbReference type="Proteomes" id="UP000294937">
    <property type="component" value="Unassembled WGS sequence"/>
</dbReference>